<dbReference type="GeneID" id="123390208"/>
<dbReference type="AlphaFoldDB" id="A0A8U0UV35"/>
<dbReference type="InterPro" id="IPR050826">
    <property type="entry name" value="Krueppel_C2H2_ZnFinger"/>
</dbReference>
<keyword evidence="9" id="KW-0804">Transcription</keyword>
<feature type="domain" description="C2H2-type" evidence="12">
    <location>
        <begin position="200"/>
        <end position="227"/>
    </location>
</feature>
<keyword evidence="3" id="KW-0479">Metal-binding</keyword>
<keyword evidence="4" id="KW-0677">Repeat</keyword>
<evidence type="ECO:0000256" key="6">
    <source>
        <dbReference type="ARBA" id="ARBA00022833"/>
    </source>
</evidence>
<evidence type="ECO:0000256" key="9">
    <source>
        <dbReference type="ARBA" id="ARBA00023163"/>
    </source>
</evidence>
<evidence type="ECO:0000256" key="1">
    <source>
        <dbReference type="ARBA" id="ARBA00004123"/>
    </source>
</evidence>
<keyword evidence="8" id="KW-0238">DNA-binding</keyword>
<dbReference type="PANTHER" id="PTHR24377">
    <property type="entry name" value="IP01015P-RELATED"/>
    <property type="match status" value="1"/>
</dbReference>
<evidence type="ECO:0000259" key="12">
    <source>
        <dbReference type="PROSITE" id="PS50157"/>
    </source>
</evidence>
<evidence type="ECO:0000256" key="4">
    <source>
        <dbReference type="ARBA" id="ARBA00022737"/>
    </source>
</evidence>
<gene>
    <name evidence="14" type="primary">LOC123390208</name>
</gene>
<dbReference type="OrthoDB" id="6077919at2759"/>
<evidence type="ECO:0000313" key="14">
    <source>
        <dbReference type="RefSeq" id="XP_044929764.1"/>
    </source>
</evidence>
<keyword evidence="6" id="KW-0862">Zinc</keyword>
<dbReference type="InterPro" id="IPR013087">
    <property type="entry name" value="Znf_C2H2_type"/>
</dbReference>
<keyword evidence="7" id="KW-0805">Transcription regulation</keyword>
<proteinExistence type="inferred from homology"/>
<organism evidence="13 14">
    <name type="scientific">Mustela putorius furo</name>
    <name type="common">European domestic ferret</name>
    <name type="synonym">Mustela furo</name>
    <dbReference type="NCBI Taxonomy" id="9669"/>
    <lineage>
        <taxon>Eukaryota</taxon>
        <taxon>Metazoa</taxon>
        <taxon>Chordata</taxon>
        <taxon>Craniata</taxon>
        <taxon>Vertebrata</taxon>
        <taxon>Euteleostomi</taxon>
        <taxon>Mammalia</taxon>
        <taxon>Eutheria</taxon>
        <taxon>Laurasiatheria</taxon>
        <taxon>Carnivora</taxon>
        <taxon>Caniformia</taxon>
        <taxon>Musteloidea</taxon>
        <taxon>Mustelidae</taxon>
        <taxon>Mustelinae</taxon>
        <taxon>Mustela</taxon>
    </lineage>
</organism>
<dbReference type="GO" id="GO:0008270">
    <property type="term" value="F:zinc ion binding"/>
    <property type="evidence" value="ECO:0007669"/>
    <property type="project" value="UniProtKB-KW"/>
</dbReference>
<dbReference type="Pfam" id="PF00096">
    <property type="entry name" value="zf-C2H2"/>
    <property type="match status" value="2"/>
</dbReference>
<dbReference type="FunFam" id="3.30.160.60:FF:000136">
    <property type="entry name" value="GLI family zinc finger 4"/>
    <property type="match status" value="1"/>
</dbReference>
<comment type="similarity">
    <text evidence="2">Belongs to the krueppel C2H2-type zinc-finger protein family.</text>
</comment>
<dbReference type="RefSeq" id="XP_044929764.1">
    <property type="nucleotide sequence ID" value="XM_045073829.1"/>
</dbReference>
<sequence>MGKKPYEFIQNGKHLSHNDDLIPYQRTKNIEQIFVQSNKEYKECGKAFHETAVVIPYNQAYIGQSPCEHNESDKTFCSNSTLMVSRMAQRTKNLYEFQEYATTFEKSSLLEHRVHLEVKGYEYIGRVDNFNGISDFLGTGERIFEYNNLGEPFGEKSVLNITQRTHIGGKVYECNECGKTFCKESKLTKHQKTHTREKPYECKECGKCFSCKSLLTLHQQGHTGEKPYECKECRKSSTISHIS</sequence>
<evidence type="ECO:0000256" key="7">
    <source>
        <dbReference type="ARBA" id="ARBA00023015"/>
    </source>
</evidence>
<name>A0A8U0UV35_MUSPF</name>
<dbReference type="Proteomes" id="UP000000715">
    <property type="component" value="Unplaced"/>
</dbReference>
<dbReference type="InterPro" id="IPR036236">
    <property type="entry name" value="Znf_C2H2_sf"/>
</dbReference>
<evidence type="ECO:0000256" key="10">
    <source>
        <dbReference type="ARBA" id="ARBA00023242"/>
    </source>
</evidence>
<protein>
    <submittedName>
        <fullName evidence="14">Zinc finger protein 37A-like</fullName>
    </submittedName>
</protein>
<dbReference type="SUPFAM" id="SSF57667">
    <property type="entry name" value="beta-beta-alpha zinc fingers"/>
    <property type="match status" value="2"/>
</dbReference>
<evidence type="ECO:0000256" key="5">
    <source>
        <dbReference type="ARBA" id="ARBA00022771"/>
    </source>
</evidence>
<dbReference type="GO" id="GO:0003677">
    <property type="term" value="F:DNA binding"/>
    <property type="evidence" value="ECO:0007669"/>
    <property type="project" value="UniProtKB-KW"/>
</dbReference>
<keyword evidence="13" id="KW-1185">Reference proteome</keyword>
<dbReference type="PROSITE" id="PS00028">
    <property type="entry name" value="ZINC_FINGER_C2H2_1"/>
    <property type="match status" value="2"/>
</dbReference>
<dbReference type="SMART" id="SM00355">
    <property type="entry name" value="ZnF_C2H2"/>
    <property type="match status" value="2"/>
</dbReference>
<accession>A0A8U0UV35</accession>
<evidence type="ECO:0000256" key="8">
    <source>
        <dbReference type="ARBA" id="ARBA00023125"/>
    </source>
</evidence>
<evidence type="ECO:0000313" key="13">
    <source>
        <dbReference type="Proteomes" id="UP000000715"/>
    </source>
</evidence>
<comment type="subcellular location">
    <subcellularLocation>
        <location evidence="1">Nucleus</location>
    </subcellularLocation>
</comment>
<feature type="domain" description="C2H2-type" evidence="12">
    <location>
        <begin position="172"/>
        <end position="199"/>
    </location>
</feature>
<keyword evidence="5 11" id="KW-0863">Zinc-finger</keyword>
<dbReference type="FunFam" id="3.30.160.60:FF:000478">
    <property type="entry name" value="Zinc finger protein 133"/>
    <property type="match status" value="1"/>
</dbReference>
<dbReference type="Gene3D" id="3.30.160.60">
    <property type="entry name" value="Classic Zinc Finger"/>
    <property type="match status" value="3"/>
</dbReference>
<reference evidence="14" key="1">
    <citation type="submission" date="2025-08" db="UniProtKB">
        <authorList>
            <consortium name="RefSeq"/>
        </authorList>
    </citation>
    <scope>IDENTIFICATION</scope>
    <source>
        <tissue evidence="14">Brain</tissue>
    </source>
</reference>
<evidence type="ECO:0000256" key="11">
    <source>
        <dbReference type="PROSITE-ProRule" id="PRU00042"/>
    </source>
</evidence>
<dbReference type="GO" id="GO:0005634">
    <property type="term" value="C:nucleus"/>
    <property type="evidence" value="ECO:0007669"/>
    <property type="project" value="UniProtKB-SubCell"/>
</dbReference>
<keyword evidence="10" id="KW-0539">Nucleus</keyword>
<evidence type="ECO:0000256" key="2">
    <source>
        <dbReference type="ARBA" id="ARBA00006991"/>
    </source>
</evidence>
<evidence type="ECO:0000256" key="3">
    <source>
        <dbReference type="ARBA" id="ARBA00022723"/>
    </source>
</evidence>
<dbReference type="PROSITE" id="PS50157">
    <property type="entry name" value="ZINC_FINGER_C2H2_2"/>
    <property type="match status" value="2"/>
</dbReference>